<dbReference type="InterPro" id="IPR003716">
    <property type="entry name" value="DNA-dir_RNA_pol_omega"/>
</dbReference>
<dbReference type="Gene3D" id="3.90.940.10">
    <property type="match status" value="1"/>
</dbReference>
<evidence type="ECO:0000256" key="9">
    <source>
        <dbReference type="ARBA" id="ARBA00048552"/>
    </source>
</evidence>
<evidence type="ECO:0000256" key="10">
    <source>
        <dbReference type="HAMAP-Rule" id="MF_00366"/>
    </source>
</evidence>
<comment type="catalytic activity">
    <reaction evidence="9 10">
        <text>RNA(n) + a ribonucleoside 5'-triphosphate = RNA(n+1) + diphosphate</text>
        <dbReference type="Rhea" id="RHEA:21248"/>
        <dbReference type="Rhea" id="RHEA-COMP:14527"/>
        <dbReference type="Rhea" id="RHEA-COMP:17342"/>
        <dbReference type="ChEBI" id="CHEBI:33019"/>
        <dbReference type="ChEBI" id="CHEBI:61557"/>
        <dbReference type="ChEBI" id="CHEBI:140395"/>
        <dbReference type="EC" id="2.7.7.6"/>
    </reaction>
</comment>
<accession>A0A1W1XCK5</accession>
<dbReference type="GO" id="GO:0006351">
    <property type="term" value="P:DNA-templated transcription"/>
    <property type="evidence" value="ECO:0007669"/>
    <property type="project" value="UniProtKB-UniRule"/>
</dbReference>
<dbReference type="GO" id="GO:0000428">
    <property type="term" value="C:DNA-directed RNA polymerase complex"/>
    <property type="evidence" value="ECO:0007669"/>
    <property type="project" value="UniProtKB-KW"/>
</dbReference>
<dbReference type="HAMAP" id="MF_00366">
    <property type="entry name" value="RNApol_bact_RpoZ"/>
    <property type="match status" value="1"/>
</dbReference>
<evidence type="ECO:0000313" key="12">
    <source>
        <dbReference type="Proteomes" id="UP000192468"/>
    </source>
</evidence>
<evidence type="ECO:0000256" key="8">
    <source>
        <dbReference type="ARBA" id="ARBA00029924"/>
    </source>
</evidence>
<dbReference type="EMBL" id="FWXH01000003">
    <property type="protein sequence ID" value="SMC21580.1"/>
    <property type="molecule type" value="Genomic_DNA"/>
</dbReference>
<keyword evidence="5 10" id="KW-0808">Transferase</keyword>
<dbReference type="InterPro" id="IPR036161">
    <property type="entry name" value="RPB6/omega-like_sf"/>
</dbReference>
<sequence>MNNSMINPSVVDLVKKAGDRYSVVVITAKRARQIISGSRPLIDSDVTKPLTIAINELDQDQFKFEFEDTEEGIK</sequence>
<dbReference type="GO" id="GO:0003677">
    <property type="term" value="F:DNA binding"/>
    <property type="evidence" value="ECO:0007669"/>
    <property type="project" value="UniProtKB-UniRule"/>
</dbReference>
<evidence type="ECO:0000256" key="3">
    <source>
        <dbReference type="ARBA" id="ARBA00013725"/>
    </source>
</evidence>
<dbReference type="Proteomes" id="UP000192468">
    <property type="component" value="Unassembled WGS sequence"/>
</dbReference>
<keyword evidence="12" id="KW-1185">Reference proteome</keyword>
<name>A0A1W1XCK5_9CLOT</name>
<evidence type="ECO:0000256" key="5">
    <source>
        <dbReference type="ARBA" id="ARBA00022679"/>
    </source>
</evidence>
<dbReference type="STRING" id="1121291.SAMN02745134_01357"/>
<comment type="subunit">
    <text evidence="10">The RNAP catalytic core consists of 2 alpha, 1 beta, 1 beta' and 1 omega subunit. When a sigma factor is associated with the core the holoenzyme is formed, which can initiate transcription.</text>
</comment>
<dbReference type="InterPro" id="IPR006110">
    <property type="entry name" value="Pol_omega/Rpo6/RPB6"/>
</dbReference>
<comment type="similarity">
    <text evidence="1 10">Belongs to the RNA polymerase subunit omega family.</text>
</comment>
<reference evidence="11 12" key="1">
    <citation type="submission" date="2017-04" db="EMBL/GenBank/DDBJ databases">
        <authorList>
            <person name="Afonso C.L."/>
            <person name="Miller P.J."/>
            <person name="Scott M.A."/>
            <person name="Spackman E."/>
            <person name="Goraichik I."/>
            <person name="Dimitrov K.M."/>
            <person name="Suarez D.L."/>
            <person name="Swayne D.E."/>
        </authorList>
    </citation>
    <scope>NUCLEOTIDE SEQUENCE [LARGE SCALE GENOMIC DNA]</scope>
    <source>
        <strain evidence="11 12">DSM 12555</strain>
    </source>
</reference>
<keyword evidence="7 10" id="KW-0804">Transcription</keyword>
<dbReference type="PANTHER" id="PTHR34476">
    <property type="entry name" value="DNA-DIRECTED RNA POLYMERASE SUBUNIT OMEGA"/>
    <property type="match status" value="1"/>
</dbReference>
<dbReference type="Pfam" id="PF01192">
    <property type="entry name" value="RNA_pol_Rpb6"/>
    <property type="match status" value="1"/>
</dbReference>
<evidence type="ECO:0000256" key="6">
    <source>
        <dbReference type="ARBA" id="ARBA00022695"/>
    </source>
</evidence>
<proteinExistence type="inferred from homology"/>
<dbReference type="PANTHER" id="PTHR34476:SF1">
    <property type="entry name" value="DNA-DIRECTED RNA POLYMERASE SUBUNIT OMEGA"/>
    <property type="match status" value="1"/>
</dbReference>
<dbReference type="EC" id="2.7.7.6" evidence="2 10"/>
<evidence type="ECO:0000256" key="2">
    <source>
        <dbReference type="ARBA" id="ARBA00012418"/>
    </source>
</evidence>
<dbReference type="NCBIfam" id="TIGR00690">
    <property type="entry name" value="rpoZ"/>
    <property type="match status" value="1"/>
</dbReference>
<keyword evidence="4 10" id="KW-0240">DNA-directed RNA polymerase</keyword>
<organism evidence="11 12">
    <name type="scientific">Clostridium acidisoli DSM 12555</name>
    <dbReference type="NCBI Taxonomy" id="1121291"/>
    <lineage>
        <taxon>Bacteria</taxon>
        <taxon>Bacillati</taxon>
        <taxon>Bacillota</taxon>
        <taxon>Clostridia</taxon>
        <taxon>Eubacteriales</taxon>
        <taxon>Clostridiaceae</taxon>
        <taxon>Clostridium</taxon>
    </lineage>
</organism>
<dbReference type="GO" id="GO:0003899">
    <property type="term" value="F:DNA-directed RNA polymerase activity"/>
    <property type="evidence" value="ECO:0007669"/>
    <property type="project" value="UniProtKB-UniRule"/>
</dbReference>
<keyword evidence="6 10" id="KW-0548">Nucleotidyltransferase</keyword>
<protein>
    <recommendedName>
        <fullName evidence="3 10">DNA-directed RNA polymerase subunit omega</fullName>
        <shortName evidence="10">RNAP omega subunit</shortName>
        <ecNumber evidence="2 10">2.7.7.6</ecNumber>
    </recommendedName>
    <alternativeName>
        <fullName evidence="10">RNA polymerase omega subunit</fullName>
    </alternativeName>
    <alternativeName>
        <fullName evidence="8 10">Transcriptase subunit omega</fullName>
    </alternativeName>
</protein>
<evidence type="ECO:0000256" key="7">
    <source>
        <dbReference type="ARBA" id="ARBA00023163"/>
    </source>
</evidence>
<dbReference type="SMART" id="SM01409">
    <property type="entry name" value="RNA_pol_Rpb6"/>
    <property type="match status" value="1"/>
</dbReference>
<comment type="function">
    <text evidence="10">Promotes RNA polymerase assembly. Latches the N- and C-terminal regions of the beta' subunit thereby facilitating its interaction with the beta and alpha subunits.</text>
</comment>
<dbReference type="SUPFAM" id="SSF63562">
    <property type="entry name" value="RPB6/omega subunit-like"/>
    <property type="match status" value="1"/>
</dbReference>
<dbReference type="AlphaFoldDB" id="A0A1W1XCK5"/>
<evidence type="ECO:0000256" key="4">
    <source>
        <dbReference type="ARBA" id="ARBA00022478"/>
    </source>
</evidence>
<dbReference type="RefSeq" id="WP_084114852.1">
    <property type="nucleotide sequence ID" value="NZ_FWXH01000003.1"/>
</dbReference>
<evidence type="ECO:0000256" key="1">
    <source>
        <dbReference type="ARBA" id="ARBA00006711"/>
    </source>
</evidence>
<evidence type="ECO:0000313" key="11">
    <source>
        <dbReference type="EMBL" id="SMC21580.1"/>
    </source>
</evidence>
<dbReference type="OrthoDB" id="9815459at2"/>
<gene>
    <name evidence="10" type="primary">rpoZ</name>
    <name evidence="11" type="ORF">SAMN02745134_01357</name>
</gene>